<accession>A0A2S7VMH2</accession>
<dbReference type="GO" id="GO:0030435">
    <property type="term" value="P:sporulation resulting in formation of a cellular spore"/>
    <property type="evidence" value="ECO:0007669"/>
    <property type="project" value="UniProtKB-KW"/>
</dbReference>
<evidence type="ECO:0000256" key="1">
    <source>
        <dbReference type="ARBA" id="ARBA00007819"/>
    </source>
</evidence>
<organism evidence="6 7">
    <name type="scientific">Photobacterium angustum</name>
    <dbReference type="NCBI Taxonomy" id="661"/>
    <lineage>
        <taxon>Bacteria</taxon>
        <taxon>Pseudomonadati</taxon>
        <taxon>Pseudomonadota</taxon>
        <taxon>Gammaproteobacteria</taxon>
        <taxon>Vibrionales</taxon>
        <taxon>Vibrionaceae</taxon>
        <taxon>Photobacterium</taxon>
    </lineage>
</organism>
<reference evidence="6 7" key="1">
    <citation type="submission" date="2016-12" db="EMBL/GenBank/DDBJ databases">
        <title>Diversity of luminous bacteria.</title>
        <authorList>
            <person name="Yoshizawa S."/>
            <person name="Kogure K."/>
        </authorList>
    </citation>
    <scope>NUCLEOTIDE SEQUENCE [LARGE SCALE GENOMIC DNA]</scope>
    <source>
        <strain evidence="6 7">LC1-200</strain>
    </source>
</reference>
<keyword evidence="2" id="KW-0800">Toxin</keyword>
<dbReference type="Proteomes" id="UP000238730">
    <property type="component" value="Unassembled WGS sequence"/>
</dbReference>
<keyword evidence="3" id="KW-0749">Sporulation</keyword>
<dbReference type="OrthoDB" id="8957697at2"/>
<dbReference type="PANTHER" id="PTHR37003:SF2">
    <property type="entry name" value="PESTICIDAL CRYSTAL PROTEIN N-TERMINAL DOMAIN-CONTAINING PROTEIN"/>
    <property type="match status" value="1"/>
</dbReference>
<evidence type="ECO:0000256" key="3">
    <source>
        <dbReference type="ARBA" id="ARBA00022969"/>
    </source>
</evidence>
<gene>
    <name evidence="6" type="ORF">BTO08_21975</name>
</gene>
<protein>
    <submittedName>
        <fullName evidence="6">Twin-arginine translocation pathway signal</fullName>
    </submittedName>
</protein>
<dbReference type="EMBL" id="MSCJ01000003">
    <property type="protein sequence ID" value="PQJ62982.1"/>
    <property type="molecule type" value="Genomic_DNA"/>
</dbReference>
<keyword evidence="4" id="KW-0843">Virulence</keyword>
<dbReference type="InterPro" id="IPR005639">
    <property type="entry name" value="Pest_crys_dom_I"/>
</dbReference>
<dbReference type="GO" id="GO:0090729">
    <property type="term" value="F:toxin activity"/>
    <property type="evidence" value="ECO:0007669"/>
    <property type="project" value="UniProtKB-KW"/>
</dbReference>
<dbReference type="PANTHER" id="PTHR37003">
    <property type="entry name" value="ENDOTOXIN_N DOMAIN-CONTAINING PROTEIN-RELATED"/>
    <property type="match status" value="1"/>
</dbReference>
<dbReference type="GO" id="GO:0001907">
    <property type="term" value="P:symbiont-mediated killing of host cell"/>
    <property type="evidence" value="ECO:0007669"/>
    <property type="project" value="InterPro"/>
</dbReference>
<proteinExistence type="inferred from homology"/>
<dbReference type="InterPro" id="IPR036716">
    <property type="entry name" value="Pest_crys_N_sf"/>
</dbReference>
<sequence>MSLLSGNSIARSLGGNNELSSDKGYTINYPDFSGSDVIEIFKSSLGFALNFIPEVGGVVSFLVRLLWPSPKEDVWGKIKDKVEELIDEKLDEEVFSRLSTIVAGMNLSLKNYLKLVKSASPEEITSLIITINDDFIREGPEFQQKGYEYVLFPLYGVFASLHMTFLRDVLLHHKDNLSKNTYDLLKSEMKDYKKQYSDYFKLMVKNQRDKLEKNSPPAGQHRTDTYNYFFASNAIAVKYCDDFIEMFRQMDVDANPAPFKLDSSKFPDIYSPAYGTADDWDQECNEVTHGGSGVIGGVYREPTLSFTSLYLDYFDGRPVNLDVYYPDGKGPINNDGHRVNKTNIIAYPASGVETKNVTIESIEGEEFPISYAVIKSQSLPSHLTLYDINDKDYELWDSYEAQFQHEHKVAFFPRRLSTMTAWTHSAYFHQAIGCLILGFTWVPPKNKNEEFLQQHYISSIEEPDLDVLSEIHQLDAYSCITSEHEAARDEFWAYATDGNDDDRGDRRGGSVDALPLVGLAGAALLKEAVKK</sequence>
<evidence type="ECO:0000256" key="4">
    <source>
        <dbReference type="ARBA" id="ARBA00023026"/>
    </source>
</evidence>
<evidence type="ECO:0000313" key="6">
    <source>
        <dbReference type="EMBL" id="PQJ62982.1"/>
    </source>
</evidence>
<dbReference type="InterPro" id="IPR038979">
    <property type="entry name" value="Pest_crys"/>
</dbReference>
<evidence type="ECO:0000256" key="2">
    <source>
        <dbReference type="ARBA" id="ARBA00022656"/>
    </source>
</evidence>
<feature type="domain" description="Pesticidal crystal protein" evidence="5">
    <location>
        <begin position="46"/>
        <end position="251"/>
    </location>
</feature>
<comment type="similarity">
    <text evidence="1">Belongs to the delta endotoxin family.</text>
</comment>
<dbReference type="Gene3D" id="1.20.190.10">
    <property type="entry name" value="Pesticidal crystal protein, N-terminal domain"/>
    <property type="match status" value="1"/>
</dbReference>
<dbReference type="AlphaFoldDB" id="A0A2S7VMH2"/>
<comment type="caution">
    <text evidence="6">The sequence shown here is derived from an EMBL/GenBank/DDBJ whole genome shotgun (WGS) entry which is preliminary data.</text>
</comment>
<evidence type="ECO:0000259" key="5">
    <source>
        <dbReference type="Pfam" id="PF03945"/>
    </source>
</evidence>
<dbReference type="Pfam" id="PF03945">
    <property type="entry name" value="Endotoxin_N"/>
    <property type="match status" value="1"/>
</dbReference>
<evidence type="ECO:0000313" key="7">
    <source>
        <dbReference type="Proteomes" id="UP000238730"/>
    </source>
</evidence>
<name>A0A2S7VMH2_PHOAN</name>
<dbReference type="SUPFAM" id="SSF56849">
    <property type="entry name" value="delta-Endotoxin (insectocide), N-terminal domain"/>
    <property type="match status" value="1"/>
</dbReference>